<gene>
    <name evidence="2" type="ORF">MOTC310_29130</name>
</gene>
<dbReference type="RefSeq" id="WP_331304296.1">
    <property type="nucleotide sequence ID" value="NZ_MLCA01000016.1"/>
</dbReference>
<protein>
    <submittedName>
        <fullName evidence="2">Uncharacterized protein</fullName>
    </submittedName>
</protein>
<evidence type="ECO:0000256" key="1">
    <source>
        <dbReference type="SAM" id="MobiDB-lite"/>
    </source>
</evidence>
<accession>A0ABU7TWD3</accession>
<feature type="region of interest" description="Disordered" evidence="1">
    <location>
        <begin position="60"/>
        <end position="93"/>
    </location>
</feature>
<feature type="compositionally biased region" description="Basic and acidic residues" evidence="1">
    <location>
        <begin position="79"/>
        <end position="93"/>
    </location>
</feature>
<sequence length="93" mass="9792">MDQSALPGTDRPATEADALSELPTGVFIQRWQQITGEPPAVLLNSRSAMIALLAESVANAPLMPQRGMSGRTNGADISPKNRDTRGTHAPDPG</sequence>
<dbReference type="EMBL" id="MLCA01000016">
    <property type="protein sequence ID" value="MEE7494259.1"/>
    <property type="molecule type" value="Genomic_DNA"/>
</dbReference>
<comment type="caution">
    <text evidence="2">The sequence shown here is derived from an EMBL/GenBank/DDBJ whole genome shotgun (WGS) entry which is preliminary data.</text>
</comment>
<organism evidence="2 3">
    <name type="scientific">Methylobacterium oryzae</name>
    <dbReference type="NCBI Taxonomy" id="334852"/>
    <lineage>
        <taxon>Bacteria</taxon>
        <taxon>Pseudomonadati</taxon>
        <taxon>Pseudomonadota</taxon>
        <taxon>Alphaproteobacteria</taxon>
        <taxon>Hyphomicrobiales</taxon>
        <taxon>Methylobacteriaceae</taxon>
        <taxon>Methylobacterium</taxon>
    </lineage>
</organism>
<feature type="region of interest" description="Disordered" evidence="1">
    <location>
        <begin position="1"/>
        <end position="22"/>
    </location>
</feature>
<reference evidence="2 3" key="1">
    <citation type="journal article" date="2012" name="Genet. Mol. Biol.">
        <title>Analysis of 16S rRNA and mxaF genes revealing insights into Methylobacterium niche-specific plant association.</title>
        <authorList>
            <person name="Dourado M.N."/>
            <person name="Andreote F.D."/>
            <person name="Dini-Andreote F."/>
            <person name="Conti R."/>
            <person name="Araujo J.M."/>
            <person name="Araujo W.L."/>
        </authorList>
    </citation>
    <scope>NUCLEOTIDE SEQUENCE [LARGE SCALE GENOMIC DNA]</scope>
    <source>
        <strain evidence="2 3">TC3-10</strain>
    </source>
</reference>
<evidence type="ECO:0000313" key="2">
    <source>
        <dbReference type="EMBL" id="MEE7494259.1"/>
    </source>
</evidence>
<name>A0ABU7TWD3_9HYPH</name>
<proteinExistence type="predicted"/>
<evidence type="ECO:0000313" key="3">
    <source>
        <dbReference type="Proteomes" id="UP001355206"/>
    </source>
</evidence>
<dbReference type="Proteomes" id="UP001355206">
    <property type="component" value="Unassembled WGS sequence"/>
</dbReference>
<keyword evidence="3" id="KW-1185">Reference proteome</keyword>